<accession>Q227U0</accession>
<keyword evidence="1" id="KW-0732">Signal</keyword>
<evidence type="ECO:0000256" key="1">
    <source>
        <dbReference type="SAM" id="SignalP"/>
    </source>
</evidence>
<dbReference type="GeneID" id="7830442"/>
<dbReference type="HOGENOM" id="CLU_029317_0_0_1"/>
<sequence>MNKLLAILAVISNISSSVNAGMGLYSNCGTPNQNSNSLDCKGCGTTSAAIGFFVVSPSPNCKVRDCTVDPGDNLNGWMCVSCSQSVTPVTAYGIGKKFLQGNACTNACSNGYVVDYNYICQPVQGADVPCGTANQAGGNASSCNGCGTTRIQNYFQPSAANNCKVINCFNYPSYLNSWMCKSCYGNPVAHQIYQQGQFFNGSVCVASCPIDQVPDQNNVCQPILGADVGCGTTNQAGGQATDCQGCGANSTIQALFKVSATPSCDVIDCTANPGANLNGWMCKSCNGNPVANAVYSAGKLFSVNTCVATCPVGYSADINNICQLIPVPGADVACGTAGTTGGKATDCKGCGTNATIQALFTPSATPNCEVIDCTANPGANLNGWMCKSCNGVTKAHTAYAAGKFFSVTACVASCSNDQSADSNNICQANSIRSPYASSNLLTLAFTMLLLFLIN</sequence>
<name>Q227U0_TETTS</name>
<dbReference type="Proteomes" id="UP000009168">
    <property type="component" value="Unassembled WGS sequence"/>
</dbReference>
<feature type="chain" id="PRO_5004201144" evidence="1">
    <location>
        <begin position="21"/>
        <end position="454"/>
    </location>
</feature>
<dbReference type="KEGG" id="tet:TTHERM_01700340"/>
<dbReference type="AlphaFoldDB" id="Q227U0"/>
<evidence type="ECO:0000313" key="3">
    <source>
        <dbReference type="Proteomes" id="UP000009168"/>
    </source>
</evidence>
<gene>
    <name evidence="2" type="ORF">TTHERM_01700340</name>
</gene>
<dbReference type="RefSeq" id="XP_001029219.1">
    <property type="nucleotide sequence ID" value="XM_001029219.1"/>
</dbReference>
<proteinExistence type="predicted"/>
<dbReference type="InParanoid" id="Q227U0"/>
<evidence type="ECO:0000313" key="2">
    <source>
        <dbReference type="EMBL" id="EAR81556.1"/>
    </source>
</evidence>
<dbReference type="EMBL" id="GG662454">
    <property type="protein sequence ID" value="EAR81556.1"/>
    <property type="molecule type" value="Genomic_DNA"/>
</dbReference>
<keyword evidence="3" id="KW-1185">Reference proteome</keyword>
<organism evidence="2 3">
    <name type="scientific">Tetrahymena thermophila (strain SB210)</name>
    <dbReference type="NCBI Taxonomy" id="312017"/>
    <lineage>
        <taxon>Eukaryota</taxon>
        <taxon>Sar</taxon>
        <taxon>Alveolata</taxon>
        <taxon>Ciliophora</taxon>
        <taxon>Intramacronucleata</taxon>
        <taxon>Oligohymenophorea</taxon>
        <taxon>Hymenostomatida</taxon>
        <taxon>Tetrahymenina</taxon>
        <taxon>Tetrahymenidae</taxon>
        <taxon>Tetrahymena</taxon>
    </lineage>
</organism>
<reference evidence="3" key="1">
    <citation type="journal article" date="2006" name="PLoS Biol.">
        <title>Macronuclear genome sequence of the ciliate Tetrahymena thermophila, a model eukaryote.</title>
        <authorList>
            <person name="Eisen J.A."/>
            <person name="Coyne R.S."/>
            <person name="Wu M."/>
            <person name="Wu D."/>
            <person name="Thiagarajan M."/>
            <person name="Wortman J.R."/>
            <person name="Badger J.H."/>
            <person name="Ren Q."/>
            <person name="Amedeo P."/>
            <person name="Jones K.M."/>
            <person name="Tallon L.J."/>
            <person name="Delcher A.L."/>
            <person name="Salzberg S.L."/>
            <person name="Silva J.C."/>
            <person name="Haas B.J."/>
            <person name="Majoros W.H."/>
            <person name="Farzad M."/>
            <person name="Carlton J.M."/>
            <person name="Smith R.K. Jr."/>
            <person name="Garg J."/>
            <person name="Pearlman R.E."/>
            <person name="Karrer K.M."/>
            <person name="Sun L."/>
            <person name="Manning G."/>
            <person name="Elde N.C."/>
            <person name="Turkewitz A.P."/>
            <person name="Asai D.J."/>
            <person name="Wilkes D.E."/>
            <person name="Wang Y."/>
            <person name="Cai H."/>
            <person name="Collins K."/>
            <person name="Stewart B.A."/>
            <person name="Lee S.R."/>
            <person name="Wilamowska K."/>
            <person name="Weinberg Z."/>
            <person name="Ruzzo W.L."/>
            <person name="Wloga D."/>
            <person name="Gaertig J."/>
            <person name="Frankel J."/>
            <person name="Tsao C.-C."/>
            <person name="Gorovsky M.A."/>
            <person name="Keeling P.J."/>
            <person name="Waller R.F."/>
            <person name="Patron N.J."/>
            <person name="Cherry J.M."/>
            <person name="Stover N.A."/>
            <person name="Krieger C.J."/>
            <person name="del Toro C."/>
            <person name="Ryder H.F."/>
            <person name="Williamson S.C."/>
            <person name="Barbeau R.A."/>
            <person name="Hamilton E.P."/>
            <person name="Orias E."/>
        </authorList>
    </citation>
    <scope>NUCLEOTIDE SEQUENCE [LARGE SCALE GENOMIC DNA]</scope>
    <source>
        <strain evidence="3">SB210</strain>
    </source>
</reference>
<feature type="signal peptide" evidence="1">
    <location>
        <begin position="1"/>
        <end position="20"/>
    </location>
</feature>
<protein>
    <submittedName>
        <fullName evidence="2">Immobilization antigen</fullName>
    </submittedName>
</protein>